<dbReference type="GO" id="GO:0007165">
    <property type="term" value="P:signal transduction"/>
    <property type="evidence" value="ECO:0007669"/>
    <property type="project" value="InterPro"/>
</dbReference>
<feature type="domain" description="EAL" evidence="2">
    <location>
        <begin position="516"/>
        <end position="768"/>
    </location>
</feature>
<dbReference type="SUPFAM" id="SSF141868">
    <property type="entry name" value="EAL domain-like"/>
    <property type="match status" value="1"/>
</dbReference>
<dbReference type="PROSITE" id="PS50887">
    <property type="entry name" value="GGDEF"/>
    <property type="match status" value="1"/>
</dbReference>
<evidence type="ECO:0000256" key="1">
    <source>
        <dbReference type="SAM" id="Phobius"/>
    </source>
</evidence>
<feature type="domain" description="HAMP" evidence="3">
    <location>
        <begin position="287"/>
        <end position="340"/>
    </location>
</feature>
<dbReference type="Gene3D" id="6.10.340.10">
    <property type="match status" value="1"/>
</dbReference>
<dbReference type="Pfam" id="PF00563">
    <property type="entry name" value="EAL"/>
    <property type="match status" value="1"/>
</dbReference>
<dbReference type="InterPro" id="IPR035919">
    <property type="entry name" value="EAL_sf"/>
</dbReference>
<dbReference type="Pfam" id="PF00672">
    <property type="entry name" value="HAMP"/>
    <property type="match status" value="1"/>
</dbReference>
<dbReference type="InterPro" id="IPR029787">
    <property type="entry name" value="Nucleotide_cyclase"/>
</dbReference>
<dbReference type="InterPro" id="IPR043128">
    <property type="entry name" value="Rev_trsase/Diguanyl_cyclase"/>
</dbReference>
<evidence type="ECO:0000313" key="6">
    <source>
        <dbReference type="Proteomes" id="UP000301751"/>
    </source>
</evidence>
<dbReference type="GO" id="GO:0071111">
    <property type="term" value="F:cyclic-guanylate-specific phosphodiesterase activity"/>
    <property type="evidence" value="ECO:0007669"/>
    <property type="project" value="InterPro"/>
</dbReference>
<dbReference type="Gene3D" id="3.20.20.450">
    <property type="entry name" value="EAL domain"/>
    <property type="match status" value="1"/>
</dbReference>
<organism evidence="5 6">
    <name type="scientific">Pseudaquabacterium pictum</name>
    <dbReference type="NCBI Taxonomy" id="2315236"/>
    <lineage>
        <taxon>Bacteria</taxon>
        <taxon>Pseudomonadati</taxon>
        <taxon>Pseudomonadota</taxon>
        <taxon>Betaproteobacteria</taxon>
        <taxon>Burkholderiales</taxon>
        <taxon>Sphaerotilaceae</taxon>
        <taxon>Pseudaquabacterium</taxon>
    </lineage>
</organism>
<dbReference type="SUPFAM" id="SSF158472">
    <property type="entry name" value="HAMP domain-like"/>
    <property type="match status" value="1"/>
</dbReference>
<dbReference type="SMART" id="SM00267">
    <property type="entry name" value="GGDEF"/>
    <property type="match status" value="1"/>
</dbReference>
<gene>
    <name evidence="5" type="ORF">AQPW35_36290</name>
</gene>
<dbReference type="PROSITE" id="PS50885">
    <property type="entry name" value="HAMP"/>
    <property type="match status" value="1"/>
</dbReference>
<dbReference type="OrthoDB" id="9813903at2"/>
<dbReference type="EMBL" id="BJCL01000010">
    <property type="protein sequence ID" value="GCL64548.1"/>
    <property type="molecule type" value="Genomic_DNA"/>
</dbReference>
<dbReference type="InterPro" id="IPR050706">
    <property type="entry name" value="Cyclic-di-GMP_PDE-like"/>
</dbReference>
<dbReference type="Proteomes" id="UP000301751">
    <property type="component" value="Unassembled WGS sequence"/>
</dbReference>
<dbReference type="PROSITE" id="PS50883">
    <property type="entry name" value="EAL"/>
    <property type="match status" value="1"/>
</dbReference>
<evidence type="ECO:0000259" key="2">
    <source>
        <dbReference type="PROSITE" id="PS50883"/>
    </source>
</evidence>
<feature type="domain" description="GGDEF" evidence="4">
    <location>
        <begin position="376"/>
        <end position="507"/>
    </location>
</feature>
<dbReference type="InterPro" id="IPR000160">
    <property type="entry name" value="GGDEF_dom"/>
</dbReference>
<dbReference type="NCBIfam" id="TIGR00254">
    <property type="entry name" value="GGDEF"/>
    <property type="match status" value="1"/>
</dbReference>
<dbReference type="SUPFAM" id="SSF55073">
    <property type="entry name" value="Nucleotide cyclase"/>
    <property type="match status" value="1"/>
</dbReference>
<dbReference type="InterPro" id="IPR029150">
    <property type="entry name" value="dCache_3"/>
</dbReference>
<dbReference type="Pfam" id="PF00990">
    <property type="entry name" value="GGDEF"/>
    <property type="match status" value="1"/>
</dbReference>
<dbReference type="PANTHER" id="PTHR33121">
    <property type="entry name" value="CYCLIC DI-GMP PHOSPHODIESTERASE PDEF"/>
    <property type="match status" value="1"/>
</dbReference>
<keyword evidence="1" id="KW-0472">Membrane</keyword>
<accession>A0A480B0D9</accession>
<dbReference type="PANTHER" id="PTHR33121:SF71">
    <property type="entry name" value="OXYGEN SENSOR PROTEIN DOSP"/>
    <property type="match status" value="1"/>
</dbReference>
<dbReference type="CDD" id="cd01948">
    <property type="entry name" value="EAL"/>
    <property type="match status" value="1"/>
</dbReference>
<dbReference type="CDD" id="cd01949">
    <property type="entry name" value="GGDEF"/>
    <property type="match status" value="1"/>
</dbReference>
<reference evidence="6" key="1">
    <citation type="submission" date="2019-03" db="EMBL/GenBank/DDBJ databases">
        <title>Aquabacterium pictum sp.nov., the first bacteriochlorophyll a-containing freshwater bacterium in the genus Aquabacterium of the class Betaproteobacteria.</title>
        <authorList>
            <person name="Hirose S."/>
            <person name="Tank M."/>
            <person name="Hara E."/>
            <person name="Tamaki H."/>
            <person name="Takaichi S."/>
            <person name="Haruta S."/>
            <person name="Hanada S."/>
        </authorList>
    </citation>
    <scope>NUCLEOTIDE SEQUENCE [LARGE SCALE GENOMIC DNA]</scope>
    <source>
        <strain evidence="6">W35</strain>
    </source>
</reference>
<keyword evidence="1" id="KW-0812">Transmembrane</keyword>
<protein>
    <submittedName>
        <fullName evidence="5">Phosphodiesterase</fullName>
    </submittedName>
</protein>
<keyword evidence="6" id="KW-1185">Reference proteome</keyword>
<dbReference type="Pfam" id="PF14827">
    <property type="entry name" value="dCache_3"/>
    <property type="match status" value="1"/>
</dbReference>
<evidence type="ECO:0000259" key="3">
    <source>
        <dbReference type="PROSITE" id="PS50885"/>
    </source>
</evidence>
<dbReference type="AlphaFoldDB" id="A0A480B0D9"/>
<dbReference type="SMART" id="SM00052">
    <property type="entry name" value="EAL"/>
    <property type="match status" value="1"/>
</dbReference>
<dbReference type="InterPro" id="IPR003660">
    <property type="entry name" value="HAMP_dom"/>
</dbReference>
<evidence type="ECO:0000259" key="4">
    <source>
        <dbReference type="PROSITE" id="PS50887"/>
    </source>
</evidence>
<dbReference type="Gene3D" id="3.30.70.270">
    <property type="match status" value="1"/>
</dbReference>
<dbReference type="SMART" id="SM00304">
    <property type="entry name" value="HAMP"/>
    <property type="match status" value="1"/>
</dbReference>
<keyword evidence="1" id="KW-1133">Transmembrane helix</keyword>
<comment type="caution">
    <text evidence="5">The sequence shown here is derived from an EMBL/GenBank/DDBJ whole genome shotgun (WGS) entry which is preliminary data.</text>
</comment>
<evidence type="ECO:0000313" key="5">
    <source>
        <dbReference type="EMBL" id="GCL64548.1"/>
    </source>
</evidence>
<dbReference type="CDD" id="cd06225">
    <property type="entry name" value="HAMP"/>
    <property type="match status" value="1"/>
</dbReference>
<dbReference type="InterPro" id="IPR001633">
    <property type="entry name" value="EAL_dom"/>
</dbReference>
<name>A0A480B0D9_9BURK</name>
<dbReference type="GO" id="GO:0016020">
    <property type="term" value="C:membrane"/>
    <property type="evidence" value="ECO:0007669"/>
    <property type="project" value="InterPro"/>
</dbReference>
<feature type="transmembrane region" description="Helical" evidence="1">
    <location>
        <begin position="265"/>
        <end position="286"/>
    </location>
</feature>
<sequence length="789" mass="84995">MRLSARFVLASLALLLVVQAAGFLVIRHSIQRNAHAQLDEHVTIAGQVWQRLLDQRAAKLNQGAALLAADYGMREAVSSGDLETVRSALDNHGARIGASLAALLGTDLAIKAVAEGVDPMLGPALATLAPQLAQHPGSGLVGLVAQRPYQFVMVPMRAPTLIGWVVMGFPLNQPLLDDIHAVSGMHAALVAQPVGGAPLVLVHSLKPPADASPLANQLADGDLLLGAEPYLVATTPVASGPEGRIILRLAGSIAAAVAPYDGLQWMLAAITLLGVVAFGVGSMWTAGRVTKPLRRLVRASERLGRGEYDEPVAQDRRLDEIGDLARAFDHMRVNVGAQREQIRTLAYRDRLTGLPNRLQFRDDVQRAIAQADAATDHLAVLMLDLDRFKHVNDVLGYASGDRLLAGVATRLQEVVRDGDVVARLGGDEFALLMHAADVDLAVAVAQRITTAFEQPLLLDDHTVDLSAGLGIAVWPLHAADADALLSRAEVAMYAAKRRTAGAQVYDPAVDTASALNLSLLSELRRAVDNHELRLYLQPKIAIQTGSVCGAEALVRWQHPTRGLVPPMQFIPFAEQTGFIRQLTLWMFEQAAAQQVALAVLGVRRVSVNLSTRDLLDLELPEKLDAILRRHRALADGFCLEITESAIMDDPQRAESTLNRLAERGYKLSIDDFGTGYSSLAYLKKLPVNELKIDKSFVMAMEKDAGDAKIVRSTIDLAHNLGLTVVAEGVENAAVLALLHELQCDEGQGYHMSKPLPIDDFCDWVARWQARPPAAPGLATELRAGAPLLH</sequence>
<proteinExistence type="predicted"/>